<dbReference type="EMBL" id="AWVI01000132">
    <property type="protein sequence ID" value="ERK40790.1"/>
    <property type="molecule type" value="Genomic_DNA"/>
</dbReference>
<dbReference type="Gene3D" id="3.90.550.10">
    <property type="entry name" value="Spore Coat Polysaccharide Biosynthesis Protein SpsA, Chain A"/>
    <property type="match status" value="1"/>
</dbReference>
<protein>
    <submittedName>
        <fullName evidence="2">Glycosyltransferase, group 2 family protein</fullName>
    </submittedName>
</protein>
<dbReference type="AlphaFoldDB" id="U2NRX9"/>
<dbReference type="GeneID" id="79875814"/>
<dbReference type="Pfam" id="PF00535">
    <property type="entry name" value="Glycos_transf_2"/>
    <property type="match status" value="1"/>
</dbReference>
<evidence type="ECO:0000313" key="3">
    <source>
        <dbReference type="Proteomes" id="UP000016658"/>
    </source>
</evidence>
<name>U2NRX9_9FIRM</name>
<dbReference type="InterPro" id="IPR001173">
    <property type="entry name" value="Glyco_trans_2-like"/>
</dbReference>
<dbReference type="SUPFAM" id="SSF53448">
    <property type="entry name" value="Nucleotide-diphospho-sugar transferases"/>
    <property type="match status" value="1"/>
</dbReference>
<gene>
    <name evidence="2" type="ORF">HMPREF0367_02054</name>
</gene>
<keyword evidence="2" id="KW-0808">Transferase</keyword>
<dbReference type="HOGENOM" id="CLU_086609_0_0_9"/>
<dbReference type="Proteomes" id="UP000016658">
    <property type="component" value="Unassembled WGS sequence"/>
</dbReference>
<dbReference type="InterPro" id="IPR029044">
    <property type="entry name" value="Nucleotide-diphossugar_trans"/>
</dbReference>
<evidence type="ECO:0000313" key="2">
    <source>
        <dbReference type="EMBL" id="ERK40790.1"/>
    </source>
</evidence>
<organism evidence="2 3">
    <name type="scientific">Faecalitalea cylindroides ATCC 27803</name>
    <dbReference type="NCBI Taxonomy" id="649755"/>
    <lineage>
        <taxon>Bacteria</taxon>
        <taxon>Bacillati</taxon>
        <taxon>Bacillota</taxon>
        <taxon>Erysipelotrichia</taxon>
        <taxon>Erysipelotrichales</taxon>
        <taxon>Erysipelotrichaceae</taxon>
        <taxon>Faecalitalea</taxon>
    </lineage>
</organism>
<comment type="caution">
    <text evidence="2">The sequence shown here is derived from an EMBL/GenBank/DDBJ whole genome shotgun (WGS) entry which is preliminary data.</text>
</comment>
<dbReference type="OrthoDB" id="9771846at2"/>
<evidence type="ECO:0000259" key="1">
    <source>
        <dbReference type="Pfam" id="PF00535"/>
    </source>
</evidence>
<proteinExistence type="predicted"/>
<accession>U2NRX9</accession>
<dbReference type="RefSeq" id="WP_035403706.1">
    <property type="nucleotide sequence ID" value="NZ_KI271059.1"/>
</dbReference>
<feature type="domain" description="Glycosyltransferase 2-like" evidence="1">
    <location>
        <begin position="8"/>
        <end position="112"/>
    </location>
</feature>
<reference evidence="2 3" key="1">
    <citation type="submission" date="2013-06" db="EMBL/GenBank/DDBJ databases">
        <authorList>
            <person name="Weinstock G."/>
            <person name="Sodergren E."/>
            <person name="Lobos E.A."/>
            <person name="Fulton L."/>
            <person name="Fulton R."/>
            <person name="Courtney L."/>
            <person name="Fronick C."/>
            <person name="O'Laughlin M."/>
            <person name="Godfrey J."/>
            <person name="Wilson R.M."/>
            <person name="Miner T."/>
            <person name="Farmer C."/>
            <person name="Delehaunty K."/>
            <person name="Cordes M."/>
            <person name="Minx P."/>
            <person name="Tomlinson C."/>
            <person name="Chen J."/>
            <person name="Wollam A."/>
            <person name="Pepin K.H."/>
            <person name="Bhonagiri V."/>
            <person name="Zhang X."/>
            <person name="Warren W."/>
            <person name="Mitreva M."/>
            <person name="Mardis E.R."/>
            <person name="Wilson R.K."/>
        </authorList>
    </citation>
    <scope>NUCLEOTIDE SEQUENCE [LARGE SCALE GENOMIC DNA]</scope>
    <source>
        <strain evidence="2 3">ATCC 27803</strain>
    </source>
</reference>
<sequence length="253" mass="29957">MTKRYSLIVVYNKELDKSPTYKLCREYNNLITIVCDNSTTPNNNQNIAKKDGVIYISMNGNKGLSCAYNAGINEIQSKNGYIMIMDDDTEIPRTYIEWFLSAELHDTDIYLPIVKDEKGIMSPSKNVKGVVYRSQDTNISYSEITGINSGMIINLSCFKDFSYDEKLFLDYVDHYFLIEMKKRNKKIEVLPFEIYQNFSANTNSKKSAIVRWNIFKRDSKYFYRNNKKNYFFILLKRRIRLMLQYKDLTFLWR</sequence>
<dbReference type="GO" id="GO:0016740">
    <property type="term" value="F:transferase activity"/>
    <property type="evidence" value="ECO:0007669"/>
    <property type="project" value="UniProtKB-KW"/>
</dbReference>